<dbReference type="Proteomes" id="UP001266305">
    <property type="component" value="Unassembled WGS sequence"/>
</dbReference>
<evidence type="ECO:0000256" key="1">
    <source>
        <dbReference type="SAM" id="MobiDB-lite"/>
    </source>
</evidence>
<accession>A0ABQ9VYQ2</accession>
<keyword evidence="3" id="KW-1185">Reference proteome</keyword>
<organism evidence="2 3">
    <name type="scientific">Saguinus oedipus</name>
    <name type="common">Cotton-top tamarin</name>
    <name type="synonym">Oedipomidas oedipus</name>
    <dbReference type="NCBI Taxonomy" id="9490"/>
    <lineage>
        <taxon>Eukaryota</taxon>
        <taxon>Metazoa</taxon>
        <taxon>Chordata</taxon>
        <taxon>Craniata</taxon>
        <taxon>Vertebrata</taxon>
        <taxon>Euteleostomi</taxon>
        <taxon>Mammalia</taxon>
        <taxon>Eutheria</taxon>
        <taxon>Euarchontoglires</taxon>
        <taxon>Primates</taxon>
        <taxon>Haplorrhini</taxon>
        <taxon>Platyrrhini</taxon>
        <taxon>Cebidae</taxon>
        <taxon>Callitrichinae</taxon>
        <taxon>Saguinus</taxon>
    </lineage>
</organism>
<dbReference type="EMBL" id="JASSZA010000004">
    <property type="protein sequence ID" value="KAK2114511.1"/>
    <property type="molecule type" value="Genomic_DNA"/>
</dbReference>
<protein>
    <submittedName>
        <fullName evidence="2">Uncharacterized protein</fullName>
    </submittedName>
</protein>
<feature type="compositionally biased region" description="Pro residues" evidence="1">
    <location>
        <begin position="38"/>
        <end position="52"/>
    </location>
</feature>
<comment type="caution">
    <text evidence="2">The sequence shown here is derived from an EMBL/GenBank/DDBJ whole genome shotgun (WGS) entry which is preliminary data.</text>
</comment>
<gene>
    <name evidence="2" type="ORF">P7K49_008777</name>
</gene>
<evidence type="ECO:0000313" key="2">
    <source>
        <dbReference type="EMBL" id="KAK2114511.1"/>
    </source>
</evidence>
<evidence type="ECO:0000313" key="3">
    <source>
        <dbReference type="Proteomes" id="UP001266305"/>
    </source>
</evidence>
<proteinExistence type="predicted"/>
<feature type="region of interest" description="Disordered" evidence="1">
    <location>
        <begin position="33"/>
        <end position="59"/>
    </location>
</feature>
<sequence length="90" mass="9546">MRALETQPLMLFITFGDGPSSHFSSHPLGEYLHKCGTAPPPPPPPTSPPPPLILQSQGLQMFPSPPLFSASGSFSCPLLPCKQPPGPSRD</sequence>
<reference evidence="2 3" key="1">
    <citation type="submission" date="2023-05" db="EMBL/GenBank/DDBJ databases">
        <title>B98-5 Cell Line De Novo Hybrid Assembly: An Optical Mapping Approach.</title>
        <authorList>
            <person name="Kananen K."/>
            <person name="Auerbach J.A."/>
            <person name="Kautto E."/>
            <person name="Blachly J.S."/>
        </authorList>
    </citation>
    <scope>NUCLEOTIDE SEQUENCE [LARGE SCALE GENOMIC DNA]</scope>
    <source>
        <strain evidence="2">B95-8</strain>
        <tissue evidence="2">Cell line</tissue>
    </source>
</reference>
<name>A0ABQ9VYQ2_SAGOE</name>